<name>A0A9X2L795_9PROT</name>
<dbReference type="AlphaFoldDB" id="A0A9X2L795"/>
<proteinExistence type="predicted"/>
<dbReference type="EMBL" id="JANIBC010000001">
    <property type="protein sequence ID" value="MCQ8184256.1"/>
    <property type="molecule type" value="Genomic_DNA"/>
</dbReference>
<sequence>MKRHLILASVAALAVTSCETIPDESMDVTSAADTGRTEVAAPASGQKQLVLVRERAPMFDERTPAAVAFQGGSIGSNISASRDAETRENGIIHAGALVEDLLQEPLAAKYGAVPADENLDYSQSRKPRKLPEVHNTIYLDAQLRGWGYSYWPFNWTRFRVSTIMNVYVMDGSTGKPIDVVKCGLMFSADKPSEGDKLGDLVADGGIVLRERLDGLAERCADKVLMELNAEG</sequence>
<evidence type="ECO:0008006" key="3">
    <source>
        <dbReference type="Google" id="ProtNLM"/>
    </source>
</evidence>
<comment type="caution">
    <text evidence="1">The sequence shown here is derived from an EMBL/GenBank/DDBJ whole genome shotgun (WGS) entry which is preliminary data.</text>
</comment>
<organism evidence="1 2">
    <name type="scientific">Parvularcula maris</name>
    <dbReference type="NCBI Taxonomy" id="2965077"/>
    <lineage>
        <taxon>Bacteria</taxon>
        <taxon>Pseudomonadati</taxon>
        <taxon>Pseudomonadota</taxon>
        <taxon>Alphaproteobacteria</taxon>
        <taxon>Parvularculales</taxon>
        <taxon>Parvularculaceae</taxon>
        <taxon>Parvularcula</taxon>
    </lineage>
</organism>
<gene>
    <name evidence="1" type="ORF">NOG11_02545</name>
</gene>
<evidence type="ECO:0000313" key="2">
    <source>
        <dbReference type="Proteomes" id="UP001142610"/>
    </source>
</evidence>
<evidence type="ECO:0000313" key="1">
    <source>
        <dbReference type="EMBL" id="MCQ8184256.1"/>
    </source>
</evidence>
<reference evidence="1" key="1">
    <citation type="submission" date="2022-07" db="EMBL/GenBank/DDBJ databases">
        <title>Parvularcula maris sp. nov., an algicidal bacterium isolated from seawater.</title>
        <authorList>
            <person name="Li F."/>
        </authorList>
    </citation>
    <scope>NUCLEOTIDE SEQUENCE</scope>
    <source>
        <strain evidence="1">BGMRC 0090</strain>
    </source>
</reference>
<dbReference type="Proteomes" id="UP001142610">
    <property type="component" value="Unassembled WGS sequence"/>
</dbReference>
<keyword evidence="2" id="KW-1185">Reference proteome</keyword>
<dbReference type="PROSITE" id="PS51257">
    <property type="entry name" value="PROKAR_LIPOPROTEIN"/>
    <property type="match status" value="1"/>
</dbReference>
<accession>A0A9X2L795</accession>
<protein>
    <recommendedName>
        <fullName evidence="3">Lipoprotein</fullName>
    </recommendedName>
</protein>
<dbReference type="RefSeq" id="WP_256618061.1">
    <property type="nucleotide sequence ID" value="NZ_JANIBC010000001.1"/>
</dbReference>